<comment type="caution">
    <text evidence="2">The sequence shown here is derived from an EMBL/GenBank/DDBJ whole genome shotgun (WGS) entry which is preliminary data.</text>
</comment>
<proteinExistence type="predicted"/>
<dbReference type="Proteomes" id="UP000652760">
    <property type="component" value="Unassembled WGS sequence"/>
</dbReference>
<evidence type="ECO:0000313" key="2">
    <source>
        <dbReference type="EMBL" id="MBK1838908.1"/>
    </source>
</evidence>
<gene>
    <name evidence="2" type="ORF">JHL17_15925</name>
</gene>
<protein>
    <submittedName>
        <fullName evidence="2">Cupin-like domain-containing protein</fullName>
    </submittedName>
</protein>
<feature type="domain" description="JmjC" evidence="1">
    <location>
        <begin position="131"/>
        <end position="305"/>
    </location>
</feature>
<evidence type="ECO:0000313" key="3">
    <source>
        <dbReference type="Proteomes" id="UP000652760"/>
    </source>
</evidence>
<dbReference type="EMBL" id="JAENHM010000046">
    <property type="protein sequence ID" value="MBK1838908.1"/>
    <property type="molecule type" value="Genomic_DNA"/>
</dbReference>
<dbReference type="PANTHER" id="PTHR12480:SF19">
    <property type="entry name" value="CUPIN-LIKE DOMAIN-CONTAINING PROTEIN"/>
    <property type="match status" value="1"/>
</dbReference>
<dbReference type="InterPro" id="IPR003347">
    <property type="entry name" value="JmjC_dom"/>
</dbReference>
<dbReference type="PANTHER" id="PTHR12480">
    <property type="entry name" value="ARGININE DEMETHYLASE AND LYSYL-HYDROXYLASE JMJD"/>
    <property type="match status" value="1"/>
</dbReference>
<accession>A0ABS1F691</accession>
<dbReference type="SMART" id="SM00558">
    <property type="entry name" value="JmjC"/>
    <property type="match status" value="1"/>
</dbReference>
<dbReference type="InterPro" id="IPR050910">
    <property type="entry name" value="JMJD6_ArgDemeth/LysHydrox"/>
</dbReference>
<organism evidence="2 3">
    <name type="scientific">Azospirillum endophyticum</name>
    <dbReference type="NCBI Taxonomy" id="2800326"/>
    <lineage>
        <taxon>Bacteria</taxon>
        <taxon>Pseudomonadati</taxon>
        <taxon>Pseudomonadota</taxon>
        <taxon>Alphaproteobacteria</taxon>
        <taxon>Rhodospirillales</taxon>
        <taxon>Azospirillaceae</taxon>
        <taxon>Azospirillum</taxon>
    </lineage>
</organism>
<reference evidence="3" key="1">
    <citation type="submission" date="2021-01" db="EMBL/GenBank/DDBJ databases">
        <title>Genome public.</title>
        <authorList>
            <person name="Liu C."/>
            <person name="Sun Q."/>
        </authorList>
    </citation>
    <scope>NUCLEOTIDE SEQUENCE [LARGE SCALE GENOMIC DNA]</scope>
    <source>
        <strain evidence="3">YIM B02556</strain>
    </source>
</reference>
<name>A0ABS1F691_9PROT</name>
<keyword evidence="3" id="KW-1185">Reference proteome</keyword>
<evidence type="ECO:0000259" key="1">
    <source>
        <dbReference type="PROSITE" id="PS51184"/>
    </source>
</evidence>
<dbReference type="InterPro" id="IPR041667">
    <property type="entry name" value="Cupin_8"/>
</dbReference>
<dbReference type="SUPFAM" id="SSF51197">
    <property type="entry name" value="Clavaminate synthase-like"/>
    <property type="match status" value="1"/>
</dbReference>
<dbReference type="PROSITE" id="PS51184">
    <property type="entry name" value="JMJC"/>
    <property type="match status" value="1"/>
</dbReference>
<sequence>MDTSALATSGQWLPHSQAVSRLSGLTDDDVDELLSGGIGGRGTPFIVTDAMADWSCMQWSFDWFKKTYGETIVITSASFESDIRMRGRLSDYIDYITEDGDLRGRVPKNFSYVGTECQPDNDGAGDAPAGPQYLVSWDLENISSIGDHFHQPYFMQDRNLLDRLMPETRRAFFNKHTFAFIGAKGSLSQLHNDHDHTHSYLAQILGRKKLVLFSPAEAELVAEMDPFGFTVGGTGLDPRNPDKDKFPRFMETTPFECVIEPGDLLFLPSGWLHCAYGLTAGISVARDSVDRWNFGRWFQSMAITNLPKLASRVVQHPSLQGEGIAPPWLDRVRSDPYLLSLLSTCYRP</sequence>
<dbReference type="Gene3D" id="2.60.120.650">
    <property type="entry name" value="Cupin"/>
    <property type="match status" value="1"/>
</dbReference>
<dbReference type="Pfam" id="PF13621">
    <property type="entry name" value="Cupin_8"/>
    <property type="match status" value="1"/>
</dbReference>